<dbReference type="InterPro" id="IPR038444">
    <property type="entry name" value="DUF465_sf"/>
</dbReference>
<dbReference type="EMBL" id="NSLI01000001">
    <property type="protein sequence ID" value="PAX09522.1"/>
    <property type="molecule type" value="Genomic_DNA"/>
</dbReference>
<evidence type="ECO:0000313" key="2">
    <source>
        <dbReference type="Proteomes" id="UP000218151"/>
    </source>
</evidence>
<reference evidence="2" key="1">
    <citation type="submission" date="2017-09" db="EMBL/GenBank/DDBJ databases">
        <authorList>
            <person name="Feng G."/>
            <person name="Zhu H."/>
        </authorList>
    </citation>
    <scope>NUCLEOTIDE SEQUENCE [LARGE SCALE GENOMIC DNA]</scope>
    <source>
        <strain evidence="2">1PNM-20</strain>
    </source>
</reference>
<dbReference type="AlphaFoldDB" id="A0A2A2SJW1"/>
<accession>A0A2A2SJW1</accession>
<name>A0A2A2SJW1_9SPHN</name>
<dbReference type="Gene3D" id="6.10.280.50">
    <property type="match status" value="1"/>
</dbReference>
<keyword evidence="2" id="KW-1185">Reference proteome</keyword>
<comment type="caution">
    <text evidence="1">The sequence shown here is derived from an EMBL/GenBank/DDBJ whole genome shotgun (WGS) entry which is preliminary data.</text>
</comment>
<dbReference type="OrthoDB" id="7392037at2"/>
<organism evidence="1 2">
    <name type="scientific">Sphingomonas lenta</name>
    <dbReference type="NCBI Taxonomy" id="1141887"/>
    <lineage>
        <taxon>Bacteria</taxon>
        <taxon>Pseudomonadati</taxon>
        <taxon>Pseudomonadota</taxon>
        <taxon>Alphaproteobacteria</taxon>
        <taxon>Sphingomonadales</taxon>
        <taxon>Sphingomonadaceae</taxon>
        <taxon>Sphingomonas</taxon>
    </lineage>
</organism>
<evidence type="ECO:0000313" key="1">
    <source>
        <dbReference type="EMBL" id="PAX09522.1"/>
    </source>
</evidence>
<dbReference type="Pfam" id="PF04325">
    <property type="entry name" value="DUF465"/>
    <property type="match status" value="1"/>
</dbReference>
<dbReference type="InterPro" id="IPR007420">
    <property type="entry name" value="DUF465"/>
</dbReference>
<protein>
    <recommendedName>
        <fullName evidence="3">DUF465 domain-containing protein</fullName>
    </recommendedName>
</protein>
<evidence type="ECO:0008006" key="3">
    <source>
        <dbReference type="Google" id="ProtNLM"/>
    </source>
</evidence>
<proteinExistence type="predicted"/>
<sequence>MQSSHQTALETKHAVLDKRIAQENQRPLPDAMLIAELKKQKLRVKEEITRL</sequence>
<gene>
    <name evidence="1" type="ORF">CKY28_01885</name>
</gene>
<dbReference type="Proteomes" id="UP000218151">
    <property type="component" value="Unassembled WGS sequence"/>
</dbReference>
<dbReference type="RefSeq" id="WP_095996629.1">
    <property type="nucleotide sequence ID" value="NZ_NSLI01000001.1"/>
</dbReference>